<feature type="binding site" evidence="7">
    <location>
        <position position="125"/>
    </location>
    <ligand>
        <name>[2Fe-2S] cluster</name>
        <dbReference type="ChEBI" id="CHEBI:190135"/>
    </ligand>
</feature>
<dbReference type="PROSITE" id="PS01099">
    <property type="entry name" value="COMPLEX1_24K"/>
    <property type="match status" value="1"/>
</dbReference>
<dbReference type="InterPro" id="IPR036249">
    <property type="entry name" value="Thioredoxin-like_sf"/>
</dbReference>
<dbReference type="InterPro" id="IPR028431">
    <property type="entry name" value="NADP_DH_HndA-like"/>
</dbReference>
<keyword evidence="3 7" id="KW-0479">Metal-binding</keyword>
<keyword evidence="8" id="KW-0560">Oxidoreductase</keyword>
<dbReference type="EC" id="1.6.5.11" evidence="8"/>
<evidence type="ECO:0000256" key="1">
    <source>
        <dbReference type="ARBA" id="ARBA00010643"/>
    </source>
</evidence>
<dbReference type="GO" id="GO:0046872">
    <property type="term" value="F:metal ion binding"/>
    <property type="evidence" value="ECO:0007669"/>
    <property type="project" value="UniProtKB-KW"/>
</dbReference>
<dbReference type="Pfam" id="PF01257">
    <property type="entry name" value="2Fe-2S_thioredx"/>
    <property type="match status" value="1"/>
</dbReference>
<dbReference type="PIRSF" id="PIRSF000216">
    <property type="entry name" value="NADH_DH_24kDa"/>
    <property type="match status" value="1"/>
</dbReference>
<evidence type="ECO:0000256" key="5">
    <source>
        <dbReference type="ARBA" id="ARBA00023014"/>
    </source>
</evidence>
<keyword evidence="2 7" id="KW-0001">2Fe-2S</keyword>
<evidence type="ECO:0000256" key="2">
    <source>
        <dbReference type="ARBA" id="ARBA00022714"/>
    </source>
</evidence>
<accession>A0A7V5I1S9</accession>
<sequence length="158" mass="18243">MEKGMVAQKDKEKIDKIIEKYKNEKGPFISILQELQDTFGYLPRDVLSYLSFRLRVPESKIWGVVTFYSQFYLEPRGKNTVKVCLGTACHVKGAGKILDRLRKVLGIKEGQTTKDLKFSLETVRCLGTCFLAPVIMINKDYFGRLTPDRVEQIINQYR</sequence>
<dbReference type="NCBIfam" id="NF005722">
    <property type="entry name" value="PRK07539.1-2"/>
    <property type="match status" value="1"/>
</dbReference>
<keyword evidence="5 7" id="KW-0411">Iron-sulfur</keyword>
<dbReference type="InterPro" id="IPR041921">
    <property type="entry name" value="NuoE_N"/>
</dbReference>
<protein>
    <submittedName>
        <fullName evidence="8">NADH-quinone oxidoreductase subunit NuoE</fullName>
        <ecNumber evidence="8">1.6.5.11</ecNumber>
    </submittedName>
</protein>
<comment type="caution">
    <text evidence="8">The sequence shown here is derived from an EMBL/GenBank/DDBJ whole genome shotgun (WGS) entry which is preliminary data.</text>
</comment>
<dbReference type="Gene3D" id="3.40.30.10">
    <property type="entry name" value="Glutaredoxin"/>
    <property type="match status" value="1"/>
</dbReference>
<dbReference type="EMBL" id="DRTT01000143">
    <property type="protein sequence ID" value="HHF98857.1"/>
    <property type="molecule type" value="Genomic_DNA"/>
</dbReference>
<dbReference type="GO" id="GO:0051537">
    <property type="term" value="F:2 iron, 2 sulfur cluster binding"/>
    <property type="evidence" value="ECO:0007669"/>
    <property type="project" value="UniProtKB-KW"/>
</dbReference>
<dbReference type="GO" id="GO:0016491">
    <property type="term" value="F:oxidoreductase activity"/>
    <property type="evidence" value="ECO:0007669"/>
    <property type="project" value="UniProtKB-KW"/>
</dbReference>
<feature type="binding site" evidence="7">
    <location>
        <position position="84"/>
    </location>
    <ligand>
        <name>[2Fe-2S] cluster</name>
        <dbReference type="ChEBI" id="CHEBI:190135"/>
    </ligand>
</feature>
<comment type="cofactor">
    <cofactor evidence="6">
        <name>[2Fe-2S] cluster</name>
        <dbReference type="ChEBI" id="CHEBI:190135"/>
    </cofactor>
</comment>
<dbReference type="Proteomes" id="UP000886070">
    <property type="component" value="Unassembled WGS sequence"/>
</dbReference>
<dbReference type="InterPro" id="IPR002023">
    <property type="entry name" value="NuoE-like"/>
</dbReference>
<dbReference type="CDD" id="cd03064">
    <property type="entry name" value="TRX_Fd_NuoE"/>
    <property type="match status" value="1"/>
</dbReference>
<name>A0A7V5I1S9_UNCAE</name>
<dbReference type="Gene3D" id="1.10.10.1590">
    <property type="entry name" value="NADH-quinone oxidoreductase subunit E"/>
    <property type="match status" value="1"/>
</dbReference>
<dbReference type="InterPro" id="IPR042128">
    <property type="entry name" value="NuoE_dom"/>
</dbReference>
<comment type="similarity">
    <text evidence="1">Belongs to the complex I 24 kDa subunit family.</text>
</comment>
<gene>
    <name evidence="8" type="primary">nuoE</name>
    <name evidence="8" type="ORF">ENL39_05155</name>
</gene>
<comment type="cofactor">
    <cofactor evidence="7">
        <name>[2Fe-2S] cluster</name>
        <dbReference type="ChEBI" id="CHEBI:190135"/>
    </cofactor>
    <text evidence="7">Binds 1 [2Fe-2S] cluster.</text>
</comment>
<keyword evidence="4 7" id="KW-0408">Iron</keyword>
<evidence type="ECO:0000256" key="6">
    <source>
        <dbReference type="ARBA" id="ARBA00034078"/>
    </source>
</evidence>
<proteinExistence type="inferred from homology"/>
<dbReference type="FunFam" id="3.40.30.10:FF:000015">
    <property type="entry name" value="NADH-quinone oxidoreductase subunit E"/>
    <property type="match status" value="1"/>
</dbReference>
<evidence type="ECO:0000256" key="7">
    <source>
        <dbReference type="PIRSR" id="PIRSR000216-1"/>
    </source>
</evidence>
<feature type="binding site" evidence="7">
    <location>
        <position position="129"/>
    </location>
    <ligand>
        <name>[2Fe-2S] cluster</name>
        <dbReference type="ChEBI" id="CHEBI:190135"/>
    </ligand>
</feature>
<evidence type="ECO:0000256" key="4">
    <source>
        <dbReference type="ARBA" id="ARBA00023004"/>
    </source>
</evidence>
<dbReference type="PANTHER" id="PTHR43342">
    <property type="entry name" value="NADH-QUINONE OXIDOREDUCTASE, E SUBUNIT"/>
    <property type="match status" value="1"/>
</dbReference>
<dbReference type="AlphaFoldDB" id="A0A7V5I1S9"/>
<dbReference type="PANTHER" id="PTHR43342:SF1">
    <property type="entry name" value="BIFURCATING [FEFE] HYDROGENASE GAMMA SUBUNIT"/>
    <property type="match status" value="1"/>
</dbReference>
<organism evidence="8">
    <name type="scientific">Aerophobetes bacterium</name>
    <dbReference type="NCBI Taxonomy" id="2030807"/>
    <lineage>
        <taxon>Bacteria</taxon>
        <taxon>Candidatus Aerophobota</taxon>
    </lineage>
</organism>
<dbReference type="SUPFAM" id="SSF52833">
    <property type="entry name" value="Thioredoxin-like"/>
    <property type="match status" value="1"/>
</dbReference>
<evidence type="ECO:0000313" key="8">
    <source>
        <dbReference type="EMBL" id="HHF98857.1"/>
    </source>
</evidence>
<reference evidence="8" key="1">
    <citation type="journal article" date="2020" name="mSystems">
        <title>Genome- and Community-Level Interaction Insights into Carbon Utilization and Element Cycling Functions of Hydrothermarchaeota in Hydrothermal Sediment.</title>
        <authorList>
            <person name="Zhou Z."/>
            <person name="Liu Y."/>
            <person name="Xu W."/>
            <person name="Pan J."/>
            <person name="Luo Z.H."/>
            <person name="Li M."/>
        </authorList>
    </citation>
    <scope>NUCLEOTIDE SEQUENCE [LARGE SCALE GENOMIC DNA]</scope>
    <source>
        <strain evidence="8">HyVt-92</strain>
    </source>
</reference>
<evidence type="ECO:0000256" key="3">
    <source>
        <dbReference type="ARBA" id="ARBA00022723"/>
    </source>
</evidence>
<feature type="binding site" evidence="7">
    <location>
        <position position="89"/>
    </location>
    <ligand>
        <name>[2Fe-2S] cluster</name>
        <dbReference type="ChEBI" id="CHEBI:190135"/>
    </ligand>
</feature>